<dbReference type="Gene3D" id="3.40.50.300">
    <property type="entry name" value="P-loop containing nucleotide triphosphate hydrolases"/>
    <property type="match status" value="1"/>
</dbReference>
<reference evidence="2" key="1">
    <citation type="submission" date="2023-07" db="EMBL/GenBank/DDBJ databases">
        <title>30 novel species of actinomycetes from the DSMZ collection.</title>
        <authorList>
            <person name="Nouioui I."/>
        </authorList>
    </citation>
    <scope>NUCLEOTIDE SEQUENCE [LARGE SCALE GENOMIC DNA]</scope>
    <source>
        <strain evidence="2">DSM 44915</strain>
    </source>
</reference>
<comment type="caution">
    <text evidence="1">The sequence shown here is derived from an EMBL/GenBank/DDBJ whole genome shotgun (WGS) entry which is preliminary data.</text>
</comment>
<gene>
    <name evidence="1" type="ORF">RM844_07305</name>
</gene>
<proteinExistence type="predicted"/>
<organism evidence="1 2">
    <name type="scientific">Streptomyces chisholmiae</name>
    <dbReference type="NCBI Taxonomy" id="3075540"/>
    <lineage>
        <taxon>Bacteria</taxon>
        <taxon>Bacillati</taxon>
        <taxon>Actinomycetota</taxon>
        <taxon>Actinomycetes</taxon>
        <taxon>Kitasatosporales</taxon>
        <taxon>Streptomycetaceae</taxon>
        <taxon>Streptomyces</taxon>
    </lineage>
</organism>
<accession>A0ABU2JM94</accession>
<evidence type="ECO:0000313" key="1">
    <source>
        <dbReference type="EMBL" id="MDT0266101.1"/>
    </source>
</evidence>
<dbReference type="RefSeq" id="WP_311666101.1">
    <property type="nucleotide sequence ID" value="NZ_JAVREO010000003.1"/>
</dbReference>
<dbReference type="EMBL" id="JAVREO010000003">
    <property type="protein sequence ID" value="MDT0266101.1"/>
    <property type="molecule type" value="Genomic_DNA"/>
</dbReference>
<dbReference type="InterPro" id="IPR027417">
    <property type="entry name" value="P-loop_NTPase"/>
</dbReference>
<dbReference type="Proteomes" id="UP001183410">
    <property type="component" value="Unassembled WGS sequence"/>
</dbReference>
<keyword evidence="2" id="KW-1185">Reference proteome</keyword>
<evidence type="ECO:0000313" key="2">
    <source>
        <dbReference type="Proteomes" id="UP001183410"/>
    </source>
</evidence>
<name>A0ABU2JM94_9ACTN</name>
<protein>
    <submittedName>
        <fullName evidence="1">Uncharacterized protein</fullName>
    </submittedName>
</protein>
<sequence>MTTADGAAASPGRAADDGAVSERVTAAVAADPGGPAVDLVGPPSAVAEFRALAEPFVEVRTPWDGGPPRPTVHVVTDAPRGDGWRRVAYASAYEPDRVVWLDDARRGVAVVGEPSAWRAQQVLRSVRHLLRWQAYARGDLLLHGGMVALDGRGLVVIGGKKSGKTSTLLSALVHAGADFVSNDDVTLTEGPGGRLVGYGFPRTVNIRTDVLLALAGSSPRIGDLLAEAGHPTNGFAGRHRTAEALRTESGAELPGSLWVRATELARATGCRLLPRFPVGAVVLPGFDAAVDGPRLGGLAPGDAGPRLAEHVEREGTKYDPFLRAWFPVTDEARRARLTGLLTAAVPFGELRQSMVALPEATRLVGGWLAGRGR</sequence>